<dbReference type="CDD" id="cd03062">
    <property type="entry name" value="TRX_Fd_Sucrase"/>
    <property type="match status" value="1"/>
</dbReference>
<protein>
    <recommendedName>
        <fullName evidence="4">Sucraseferredoxin-like protein</fullName>
    </recommendedName>
</protein>
<sequence>MSFRRFKSLLLGQSSSPNKYMDVLEAASVPISTAQCRSCEDPCNEGHEDYPSKFGADMDSEMLGSVKPYCRQVVISTGKTDWEKEVTDAKGSLAAHIKAAQDQAPSTTQQSDVPGSKPSVPGVFDPAESSRISILNGSHKTVCDDDDLDTVLVFPDFKVVTGVPRTLGGGEELWKNAIDPGVPRVGGRVAEGSSLKTWVLPYSCVILLCSHKRRDNKCAIAAPKLENAFTTTLNLEGWEVHTQLEALFDSGSCIDDITGSDDDKEAVFSKKLKEIAMAAPKRVLILKNSHVGGHKFAGNVIIYTPTGSGVWYGRVTPHEVPSIVKNTIVEGKVLVPLLRGGVKLSRPGCASLNDW</sequence>
<organism evidence="2 3">
    <name type="scientific">Jaapia argillacea MUCL 33604</name>
    <dbReference type="NCBI Taxonomy" id="933084"/>
    <lineage>
        <taxon>Eukaryota</taxon>
        <taxon>Fungi</taxon>
        <taxon>Dikarya</taxon>
        <taxon>Basidiomycota</taxon>
        <taxon>Agaricomycotina</taxon>
        <taxon>Agaricomycetes</taxon>
        <taxon>Agaricomycetidae</taxon>
        <taxon>Jaapiales</taxon>
        <taxon>Jaapiaceae</taxon>
        <taxon>Jaapia</taxon>
    </lineage>
</organism>
<evidence type="ECO:0000313" key="2">
    <source>
        <dbReference type="EMBL" id="KDQ64631.1"/>
    </source>
</evidence>
<dbReference type="Pfam" id="PF06999">
    <property type="entry name" value="Suc_Fer-like"/>
    <property type="match status" value="1"/>
</dbReference>
<dbReference type="InterPro" id="IPR036249">
    <property type="entry name" value="Thioredoxin-like_sf"/>
</dbReference>
<dbReference type="STRING" id="933084.A0A067QPR4"/>
<proteinExistence type="predicted"/>
<evidence type="ECO:0000313" key="3">
    <source>
        <dbReference type="Proteomes" id="UP000027265"/>
    </source>
</evidence>
<dbReference type="AlphaFoldDB" id="A0A067QPR4"/>
<dbReference type="HOGENOM" id="CLU_048934_1_0_1"/>
<dbReference type="InterPro" id="IPR009737">
    <property type="entry name" value="Aim32/Apd1-like"/>
</dbReference>
<name>A0A067QPR4_9AGAM</name>
<evidence type="ECO:0008006" key="4">
    <source>
        <dbReference type="Google" id="ProtNLM"/>
    </source>
</evidence>
<dbReference type="PANTHER" id="PTHR31902:SF14">
    <property type="entry name" value="ACTIN PATCHES DISTAL PROTEIN 1"/>
    <property type="match status" value="1"/>
</dbReference>
<dbReference type="Gene3D" id="3.40.30.10">
    <property type="entry name" value="Glutaredoxin"/>
    <property type="match status" value="1"/>
</dbReference>
<feature type="compositionally biased region" description="Polar residues" evidence="1">
    <location>
        <begin position="103"/>
        <end position="113"/>
    </location>
</feature>
<dbReference type="Proteomes" id="UP000027265">
    <property type="component" value="Unassembled WGS sequence"/>
</dbReference>
<dbReference type="InParanoid" id="A0A067QPR4"/>
<reference evidence="3" key="1">
    <citation type="journal article" date="2014" name="Proc. Natl. Acad. Sci. U.S.A.">
        <title>Extensive sampling of basidiomycete genomes demonstrates inadequacy of the white-rot/brown-rot paradigm for wood decay fungi.</title>
        <authorList>
            <person name="Riley R."/>
            <person name="Salamov A.A."/>
            <person name="Brown D.W."/>
            <person name="Nagy L.G."/>
            <person name="Floudas D."/>
            <person name="Held B.W."/>
            <person name="Levasseur A."/>
            <person name="Lombard V."/>
            <person name="Morin E."/>
            <person name="Otillar R."/>
            <person name="Lindquist E.A."/>
            <person name="Sun H."/>
            <person name="LaButti K.M."/>
            <person name="Schmutz J."/>
            <person name="Jabbour D."/>
            <person name="Luo H."/>
            <person name="Baker S.E."/>
            <person name="Pisabarro A.G."/>
            <person name="Walton J.D."/>
            <person name="Blanchette R.A."/>
            <person name="Henrissat B."/>
            <person name="Martin F."/>
            <person name="Cullen D."/>
            <person name="Hibbett D.S."/>
            <person name="Grigoriev I.V."/>
        </authorList>
    </citation>
    <scope>NUCLEOTIDE SEQUENCE [LARGE SCALE GENOMIC DNA]</scope>
    <source>
        <strain evidence="3">MUCL 33604</strain>
    </source>
</reference>
<accession>A0A067QPR4</accession>
<dbReference type="OrthoDB" id="10253744at2759"/>
<feature type="region of interest" description="Disordered" evidence="1">
    <location>
        <begin position="99"/>
        <end position="123"/>
    </location>
</feature>
<dbReference type="PANTHER" id="PTHR31902">
    <property type="entry name" value="ACTIN PATCHES DISTAL PROTEIN 1"/>
    <property type="match status" value="1"/>
</dbReference>
<dbReference type="SUPFAM" id="SSF52833">
    <property type="entry name" value="Thioredoxin-like"/>
    <property type="match status" value="1"/>
</dbReference>
<dbReference type="EMBL" id="KL197709">
    <property type="protein sequence ID" value="KDQ64631.1"/>
    <property type="molecule type" value="Genomic_DNA"/>
</dbReference>
<gene>
    <name evidence="2" type="ORF">JAAARDRAFT_28270</name>
</gene>
<evidence type="ECO:0000256" key="1">
    <source>
        <dbReference type="SAM" id="MobiDB-lite"/>
    </source>
</evidence>
<keyword evidence="3" id="KW-1185">Reference proteome</keyword>